<dbReference type="AlphaFoldDB" id="A0A0E0M6N3"/>
<evidence type="ECO:0000256" key="1">
    <source>
        <dbReference type="SAM" id="SignalP"/>
    </source>
</evidence>
<protein>
    <submittedName>
        <fullName evidence="2">Uncharacterized protein</fullName>
    </submittedName>
</protein>
<dbReference type="Gramene" id="OPUNC10G05640.1">
    <property type="protein sequence ID" value="OPUNC10G05640.1"/>
    <property type="gene ID" value="OPUNC10G05640"/>
</dbReference>
<sequence>MDQRHATLCFLLALVLIGNASFADGECWETISYSPICLEFLCKATCWIGAKAINGKVMEVICKGSVVKWVCHYRNCDKRECWETTSSSPICVGFMCKATCWIGAKATNGKVVEATCTGSVIKSERMLGNNI</sequence>
<dbReference type="HOGENOM" id="CLU_1920357_0_0_1"/>
<feature type="signal peptide" evidence="1">
    <location>
        <begin position="1"/>
        <end position="25"/>
    </location>
</feature>
<dbReference type="Proteomes" id="UP000026962">
    <property type="component" value="Chromosome 10"/>
</dbReference>
<dbReference type="EnsemblPlants" id="OPUNC10G05640.1">
    <property type="protein sequence ID" value="OPUNC10G05640.1"/>
    <property type="gene ID" value="OPUNC10G05640"/>
</dbReference>
<accession>A0A0E0M6N3</accession>
<feature type="chain" id="PRO_5002367202" evidence="1">
    <location>
        <begin position="26"/>
        <end position="131"/>
    </location>
</feature>
<keyword evidence="1" id="KW-0732">Signal</keyword>
<evidence type="ECO:0000313" key="2">
    <source>
        <dbReference type="EnsemblPlants" id="OPUNC10G05640.1"/>
    </source>
</evidence>
<reference evidence="2" key="2">
    <citation type="submission" date="2018-05" db="EMBL/GenBank/DDBJ databases">
        <title>OpunRS2 (Oryza punctata Reference Sequence Version 2).</title>
        <authorList>
            <person name="Zhang J."/>
            <person name="Kudrna D."/>
            <person name="Lee S."/>
            <person name="Talag J."/>
            <person name="Welchert J."/>
            <person name="Wing R.A."/>
        </authorList>
    </citation>
    <scope>NUCLEOTIDE SEQUENCE [LARGE SCALE GENOMIC DNA]</scope>
</reference>
<name>A0A0E0M6N3_ORYPU</name>
<keyword evidence="3" id="KW-1185">Reference proteome</keyword>
<proteinExistence type="predicted"/>
<reference evidence="2" key="1">
    <citation type="submission" date="2015-04" db="UniProtKB">
        <authorList>
            <consortium name="EnsemblPlants"/>
        </authorList>
    </citation>
    <scope>IDENTIFICATION</scope>
</reference>
<evidence type="ECO:0000313" key="3">
    <source>
        <dbReference type="Proteomes" id="UP000026962"/>
    </source>
</evidence>
<organism evidence="2">
    <name type="scientific">Oryza punctata</name>
    <name type="common">Red rice</name>
    <dbReference type="NCBI Taxonomy" id="4537"/>
    <lineage>
        <taxon>Eukaryota</taxon>
        <taxon>Viridiplantae</taxon>
        <taxon>Streptophyta</taxon>
        <taxon>Embryophyta</taxon>
        <taxon>Tracheophyta</taxon>
        <taxon>Spermatophyta</taxon>
        <taxon>Magnoliopsida</taxon>
        <taxon>Liliopsida</taxon>
        <taxon>Poales</taxon>
        <taxon>Poaceae</taxon>
        <taxon>BOP clade</taxon>
        <taxon>Oryzoideae</taxon>
        <taxon>Oryzeae</taxon>
        <taxon>Oryzinae</taxon>
        <taxon>Oryza</taxon>
    </lineage>
</organism>